<sequence>MASLLASPMFWSTLPLALCSVVAAALIADRLIAMARTGRLDAATRQRIDRALDDGAPGRALDALTAERPFFARSAHTLAHMAAAPKALRDEATSVALGEDLARLTRRRSGLVTLAALAPMLGLLGTVVGMMEAFRALEALDGPVEPAVVAGGLWQALITTGIGLSIAVPCLLVSAWVRSWAGAQGAAAAALLTRVSIALEARELRVDQPADRPVAAPGGRP</sequence>
<comment type="similarity">
    <text evidence="8">Belongs to the exbB/tolQ family.</text>
</comment>
<dbReference type="PANTHER" id="PTHR30625:SF15">
    <property type="entry name" value="BIOPOLYMER TRANSPORT PROTEIN EXBB"/>
    <property type="match status" value="1"/>
</dbReference>
<evidence type="ECO:0000256" key="7">
    <source>
        <dbReference type="ARBA" id="ARBA00023136"/>
    </source>
</evidence>
<keyword evidence="7 9" id="KW-0472">Membrane</keyword>
<keyword evidence="4 9" id="KW-0812">Transmembrane</keyword>
<evidence type="ECO:0000256" key="4">
    <source>
        <dbReference type="ARBA" id="ARBA00022692"/>
    </source>
</evidence>
<evidence type="ECO:0000256" key="2">
    <source>
        <dbReference type="ARBA" id="ARBA00022448"/>
    </source>
</evidence>
<dbReference type="OrthoDB" id="4045at2"/>
<evidence type="ECO:0000256" key="3">
    <source>
        <dbReference type="ARBA" id="ARBA00022475"/>
    </source>
</evidence>
<keyword evidence="3" id="KW-1003">Cell membrane</keyword>
<protein>
    <submittedName>
        <fullName evidence="11">Biopolymer transport protein ExbB</fullName>
    </submittedName>
</protein>
<dbReference type="InParanoid" id="A0A4R2PC22"/>
<proteinExistence type="inferred from homology"/>
<keyword evidence="2 8" id="KW-0813">Transport</keyword>
<comment type="subcellular location">
    <subcellularLocation>
        <location evidence="1">Cell membrane</location>
        <topology evidence="1">Multi-pass membrane protein</topology>
    </subcellularLocation>
    <subcellularLocation>
        <location evidence="8">Membrane</location>
        <topology evidence="8">Multi-pass membrane protein</topology>
    </subcellularLocation>
</comment>
<evidence type="ECO:0000256" key="5">
    <source>
        <dbReference type="ARBA" id="ARBA00022927"/>
    </source>
</evidence>
<feature type="transmembrane region" description="Helical" evidence="9">
    <location>
        <begin position="12"/>
        <end position="32"/>
    </location>
</feature>
<feature type="domain" description="MotA/TolQ/ExbB proton channel" evidence="10">
    <location>
        <begin position="66"/>
        <end position="180"/>
    </location>
</feature>
<dbReference type="PANTHER" id="PTHR30625">
    <property type="entry name" value="PROTEIN TOLQ"/>
    <property type="match status" value="1"/>
</dbReference>
<dbReference type="InterPro" id="IPR050790">
    <property type="entry name" value="ExbB/TolQ_transport"/>
</dbReference>
<dbReference type="Pfam" id="PF01618">
    <property type="entry name" value="MotA_ExbB"/>
    <property type="match status" value="1"/>
</dbReference>
<evidence type="ECO:0000256" key="6">
    <source>
        <dbReference type="ARBA" id="ARBA00022989"/>
    </source>
</evidence>
<gene>
    <name evidence="11" type="ORF">EV659_109125</name>
</gene>
<reference evidence="11 12" key="1">
    <citation type="submission" date="2019-03" db="EMBL/GenBank/DDBJ databases">
        <title>Genomic Encyclopedia of Type Strains, Phase IV (KMG-IV): sequencing the most valuable type-strain genomes for metagenomic binning, comparative biology and taxonomic classification.</title>
        <authorList>
            <person name="Goeker M."/>
        </authorList>
    </citation>
    <scope>NUCLEOTIDE SEQUENCE [LARGE SCALE GENOMIC DNA]</scope>
    <source>
        <strain evidence="11 12">DSM 2132</strain>
    </source>
</reference>
<evidence type="ECO:0000256" key="8">
    <source>
        <dbReference type="RuleBase" id="RU004057"/>
    </source>
</evidence>
<dbReference type="GO" id="GO:0017038">
    <property type="term" value="P:protein import"/>
    <property type="evidence" value="ECO:0007669"/>
    <property type="project" value="TreeGrafter"/>
</dbReference>
<name>A0A4R2PC22_RHOSA</name>
<dbReference type="EMBL" id="SLXO01000009">
    <property type="protein sequence ID" value="TCP32632.1"/>
    <property type="molecule type" value="Genomic_DNA"/>
</dbReference>
<dbReference type="GO" id="GO:0005886">
    <property type="term" value="C:plasma membrane"/>
    <property type="evidence" value="ECO:0007669"/>
    <property type="project" value="UniProtKB-SubCell"/>
</dbReference>
<accession>A0A4R2PC22</accession>
<evidence type="ECO:0000313" key="11">
    <source>
        <dbReference type="EMBL" id="TCP32632.1"/>
    </source>
</evidence>
<organism evidence="11 12">
    <name type="scientific">Rhodothalassium salexigens DSM 2132</name>
    <dbReference type="NCBI Taxonomy" id="1188247"/>
    <lineage>
        <taxon>Bacteria</taxon>
        <taxon>Pseudomonadati</taxon>
        <taxon>Pseudomonadota</taxon>
        <taxon>Alphaproteobacteria</taxon>
        <taxon>Rhodothalassiales</taxon>
        <taxon>Rhodothalassiaceae</taxon>
        <taxon>Rhodothalassium</taxon>
    </lineage>
</organism>
<dbReference type="InterPro" id="IPR002898">
    <property type="entry name" value="MotA_ExbB_proton_chnl"/>
</dbReference>
<feature type="transmembrane region" description="Helical" evidence="9">
    <location>
        <begin position="154"/>
        <end position="177"/>
    </location>
</feature>
<keyword evidence="6 9" id="KW-1133">Transmembrane helix</keyword>
<dbReference type="Proteomes" id="UP000295399">
    <property type="component" value="Unassembled WGS sequence"/>
</dbReference>
<keyword evidence="12" id="KW-1185">Reference proteome</keyword>
<evidence type="ECO:0000256" key="1">
    <source>
        <dbReference type="ARBA" id="ARBA00004651"/>
    </source>
</evidence>
<dbReference type="AlphaFoldDB" id="A0A4R2PC22"/>
<comment type="caution">
    <text evidence="11">The sequence shown here is derived from an EMBL/GenBank/DDBJ whole genome shotgun (WGS) entry which is preliminary data.</text>
</comment>
<evidence type="ECO:0000313" key="12">
    <source>
        <dbReference type="Proteomes" id="UP000295399"/>
    </source>
</evidence>
<evidence type="ECO:0000259" key="10">
    <source>
        <dbReference type="Pfam" id="PF01618"/>
    </source>
</evidence>
<evidence type="ECO:0000256" key="9">
    <source>
        <dbReference type="SAM" id="Phobius"/>
    </source>
</evidence>
<keyword evidence="5 8" id="KW-0653">Protein transport</keyword>
<dbReference type="RefSeq" id="WP_132709113.1">
    <property type="nucleotide sequence ID" value="NZ_JACIGF010000009.1"/>
</dbReference>
<feature type="transmembrane region" description="Helical" evidence="9">
    <location>
        <begin position="111"/>
        <end position="134"/>
    </location>
</feature>